<sequence>MKVAIIHYWLVNLRGGERVLEALCDLFPDADIYTHVYDARPFVDSVISKHKVVETFIARLPFAKKKYQMYLPLMPLALEELDLSGYDLIISSESGPAKGVIPPPGVPHICYCHSPMRYAWDMYGEYKSSAGAVKRMVMPFLMHYMRRWDQLSAQQVTHFIANSRFVAKRIKSYYGRESTVINPPVSTQDFSVVESNEGYYLMIGQLVGYKRVDLAVEAFNESGKELKIAGEGEQFNELNKIANKNVQLLGRCSFAELNRLLSGCKALVFPGVEDFGIVPLEAMACGKPVIAFAKGGALETVVEGVTGVFFRDQTVESLNDAVNCFEGRVFSSQGIRSHAEVFGVEHFKDGVRELVAQVVSSEQ</sequence>
<dbReference type="PANTHER" id="PTHR45947:SF3">
    <property type="entry name" value="SULFOQUINOVOSYL TRANSFERASE SQD2"/>
    <property type="match status" value="1"/>
</dbReference>
<dbReference type="Gene3D" id="3.40.50.2000">
    <property type="entry name" value="Glycogen Phosphorylase B"/>
    <property type="match status" value="2"/>
</dbReference>
<dbReference type="SUPFAM" id="SSF53756">
    <property type="entry name" value="UDP-Glycosyltransferase/glycogen phosphorylase"/>
    <property type="match status" value="1"/>
</dbReference>
<dbReference type="OrthoDB" id="9801609at2"/>
<dbReference type="RefSeq" id="WP_132700659.1">
    <property type="nucleotide sequence ID" value="NZ_SLZR01000004.1"/>
</dbReference>
<evidence type="ECO:0000313" key="3">
    <source>
        <dbReference type="EMBL" id="TCS41922.1"/>
    </source>
</evidence>
<dbReference type="EMBL" id="SLZR01000004">
    <property type="protein sequence ID" value="TCS41922.1"/>
    <property type="molecule type" value="Genomic_DNA"/>
</dbReference>
<evidence type="ECO:0000259" key="2">
    <source>
        <dbReference type="Pfam" id="PF13439"/>
    </source>
</evidence>
<organism evidence="3 4">
    <name type="scientific">Reinekea marinisedimentorum</name>
    <dbReference type="NCBI Taxonomy" id="230495"/>
    <lineage>
        <taxon>Bacteria</taxon>
        <taxon>Pseudomonadati</taxon>
        <taxon>Pseudomonadota</taxon>
        <taxon>Gammaproteobacteria</taxon>
        <taxon>Oceanospirillales</taxon>
        <taxon>Saccharospirillaceae</taxon>
        <taxon>Reinekea</taxon>
    </lineage>
</organism>
<dbReference type="Pfam" id="PF13439">
    <property type="entry name" value="Glyco_transf_4"/>
    <property type="match status" value="1"/>
</dbReference>
<protein>
    <submittedName>
        <fullName evidence="3">Glycosyltransferase involved in cell wall biosynthesis</fullName>
    </submittedName>
</protein>
<gene>
    <name evidence="3" type="ORF">BCF53_10426</name>
</gene>
<feature type="domain" description="Glycosyltransferase subfamily 4-like N-terminal" evidence="2">
    <location>
        <begin position="15"/>
        <end position="188"/>
    </location>
</feature>
<reference evidence="3 4" key="1">
    <citation type="submission" date="2019-03" db="EMBL/GenBank/DDBJ databases">
        <title>Genomic Encyclopedia of Archaeal and Bacterial Type Strains, Phase II (KMG-II): from individual species to whole genera.</title>
        <authorList>
            <person name="Goeker M."/>
        </authorList>
    </citation>
    <scope>NUCLEOTIDE SEQUENCE [LARGE SCALE GENOMIC DNA]</scope>
    <source>
        <strain evidence="3 4">DSM 15388</strain>
    </source>
</reference>
<dbReference type="InterPro" id="IPR028098">
    <property type="entry name" value="Glyco_trans_4-like_N"/>
</dbReference>
<keyword evidence="3" id="KW-0808">Transferase</keyword>
<feature type="domain" description="Glycosyl transferase family 1" evidence="1">
    <location>
        <begin position="194"/>
        <end position="323"/>
    </location>
</feature>
<keyword evidence="4" id="KW-1185">Reference proteome</keyword>
<dbReference type="InterPro" id="IPR001296">
    <property type="entry name" value="Glyco_trans_1"/>
</dbReference>
<proteinExistence type="predicted"/>
<name>A0A4R3I972_9GAMM</name>
<dbReference type="GO" id="GO:0016757">
    <property type="term" value="F:glycosyltransferase activity"/>
    <property type="evidence" value="ECO:0007669"/>
    <property type="project" value="InterPro"/>
</dbReference>
<accession>A0A4R3I972</accession>
<evidence type="ECO:0000313" key="4">
    <source>
        <dbReference type="Proteomes" id="UP000295793"/>
    </source>
</evidence>
<dbReference type="PANTHER" id="PTHR45947">
    <property type="entry name" value="SULFOQUINOVOSYL TRANSFERASE SQD2"/>
    <property type="match status" value="1"/>
</dbReference>
<comment type="caution">
    <text evidence="3">The sequence shown here is derived from an EMBL/GenBank/DDBJ whole genome shotgun (WGS) entry which is preliminary data.</text>
</comment>
<evidence type="ECO:0000259" key="1">
    <source>
        <dbReference type="Pfam" id="PF00534"/>
    </source>
</evidence>
<dbReference type="AlphaFoldDB" id="A0A4R3I972"/>
<dbReference type="Proteomes" id="UP000295793">
    <property type="component" value="Unassembled WGS sequence"/>
</dbReference>
<dbReference type="InterPro" id="IPR050194">
    <property type="entry name" value="Glycosyltransferase_grp1"/>
</dbReference>
<dbReference type="Pfam" id="PF00534">
    <property type="entry name" value="Glycos_transf_1"/>
    <property type="match status" value="1"/>
</dbReference>